<evidence type="ECO:0000313" key="4">
    <source>
        <dbReference type="Proteomes" id="UP001501729"/>
    </source>
</evidence>
<proteinExistence type="predicted"/>
<comment type="caution">
    <text evidence="3">The sequence shown here is derived from an EMBL/GenBank/DDBJ whole genome shotgun (WGS) entry which is preliminary data.</text>
</comment>
<evidence type="ECO:0000313" key="3">
    <source>
        <dbReference type="EMBL" id="GAA5057700.1"/>
    </source>
</evidence>
<evidence type="ECO:0000259" key="2">
    <source>
        <dbReference type="PROSITE" id="PS51819"/>
    </source>
</evidence>
<dbReference type="PANTHER" id="PTHR36437">
    <property type="entry name" value="GLYOXALASE/BLEOMYCIN RESISTANCE PROTEIN/DIOXYGENASE"/>
    <property type="match status" value="1"/>
</dbReference>
<feature type="region of interest" description="Disordered" evidence="1">
    <location>
        <begin position="110"/>
        <end position="131"/>
    </location>
</feature>
<gene>
    <name evidence="3" type="primary">glxB_1</name>
    <name evidence="3" type="ORF">GCM10025751_39910</name>
</gene>
<feature type="domain" description="VOC" evidence="2">
    <location>
        <begin position="1"/>
        <end position="123"/>
    </location>
</feature>
<dbReference type="PANTHER" id="PTHR36437:SF2">
    <property type="entry name" value="GLYOXALASE_BLEOMYCIN RESISTANCE PROTEIN_DIOXYGENASE"/>
    <property type="match status" value="1"/>
</dbReference>
<dbReference type="Proteomes" id="UP001501729">
    <property type="component" value="Unassembled WGS sequence"/>
</dbReference>
<keyword evidence="4" id="KW-1185">Reference proteome</keyword>
<dbReference type="InterPro" id="IPR029068">
    <property type="entry name" value="Glyas_Bleomycin-R_OHBP_Dase"/>
</dbReference>
<accession>A0AAV3ULS1</accession>
<evidence type="ECO:0000256" key="1">
    <source>
        <dbReference type="SAM" id="MobiDB-lite"/>
    </source>
</evidence>
<dbReference type="SUPFAM" id="SSF54593">
    <property type="entry name" value="Glyoxalase/Bleomycin resistance protein/Dihydroxybiphenyl dioxygenase"/>
    <property type="match status" value="1"/>
</dbReference>
<dbReference type="InterPro" id="IPR037523">
    <property type="entry name" value="VOC_core"/>
</dbReference>
<dbReference type="InterPro" id="IPR004360">
    <property type="entry name" value="Glyas_Fos-R_dOase_dom"/>
</dbReference>
<dbReference type="Pfam" id="PF00903">
    <property type="entry name" value="Glyoxalase"/>
    <property type="match status" value="1"/>
</dbReference>
<reference evidence="3 4" key="1">
    <citation type="journal article" date="2019" name="Int. J. Syst. Evol. Microbiol.">
        <title>The Global Catalogue of Microorganisms (GCM) 10K type strain sequencing project: providing services to taxonomists for standard genome sequencing and annotation.</title>
        <authorList>
            <consortium name="The Broad Institute Genomics Platform"/>
            <consortium name="The Broad Institute Genome Sequencing Center for Infectious Disease"/>
            <person name="Wu L."/>
            <person name="Ma J."/>
        </authorList>
    </citation>
    <scope>NUCLEOTIDE SEQUENCE [LARGE SCALE GENOMIC DNA]</scope>
    <source>
        <strain evidence="3 4">JCM 17504</strain>
    </source>
</reference>
<protein>
    <submittedName>
        <fullName evidence="3">Methylglyoxalase</fullName>
    </submittedName>
</protein>
<name>A0AAV3ULS1_9EURY</name>
<dbReference type="EMBL" id="BAABKX010000015">
    <property type="protein sequence ID" value="GAA5057700.1"/>
    <property type="molecule type" value="Genomic_DNA"/>
</dbReference>
<dbReference type="PROSITE" id="PS51819">
    <property type="entry name" value="VOC"/>
    <property type="match status" value="1"/>
</dbReference>
<organism evidence="3 4">
    <name type="scientific">Haladaptatus pallidirubidus</name>
    <dbReference type="NCBI Taxonomy" id="1008152"/>
    <lineage>
        <taxon>Archaea</taxon>
        <taxon>Methanobacteriati</taxon>
        <taxon>Methanobacteriota</taxon>
        <taxon>Stenosarchaea group</taxon>
        <taxon>Halobacteria</taxon>
        <taxon>Halobacteriales</taxon>
        <taxon>Haladaptataceae</taxon>
        <taxon>Haladaptatus</taxon>
    </lineage>
</organism>
<sequence length="131" mass="14919">MVTRIVEDQDEAVAFYTEKLGFKITRDHPGPHGRFVAVAPERDENAELVLMSPDGFDDDDAERMRTLIGSDFGLIYEVDDCRETYEELHERGVDFRNEPEEMDWGVQAVATDSDGNEIVIQEPPRASRSEL</sequence>
<dbReference type="Gene3D" id="3.10.180.10">
    <property type="entry name" value="2,3-Dihydroxybiphenyl 1,2-Dioxygenase, domain 1"/>
    <property type="match status" value="1"/>
</dbReference>
<dbReference type="AlphaFoldDB" id="A0AAV3ULS1"/>